<keyword evidence="2" id="KW-0349">Heme</keyword>
<dbReference type="EMBL" id="EU016651">
    <property type="protein sequence ID" value="ABZ09427.1"/>
    <property type="molecule type" value="Genomic_DNA"/>
</dbReference>
<dbReference type="Pfam" id="PF03918">
    <property type="entry name" value="CcmH"/>
    <property type="match status" value="1"/>
</dbReference>
<reference evidence="9" key="1">
    <citation type="journal article" date="2008" name="ISME J.">
        <title>Genomic patterns of recombination, clonal divergence and environment in marine microbial populations.</title>
        <authorList>
            <person name="Konstantinidis K.T."/>
            <person name="Delong E.F."/>
        </authorList>
    </citation>
    <scope>NUCLEOTIDE SEQUENCE</scope>
</reference>
<evidence type="ECO:0000256" key="6">
    <source>
        <dbReference type="ARBA" id="ARBA00023004"/>
    </source>
</evidence>
<keyword evidence="6" id="KW-0408">Iron</keyword>
<dbReference type="GO" id="GO:0017004">
    <property type="term" value="P:cytochrome complex assembly"/>
    <property type="evidence" value="ECO:0007669"/>
    <property type="project" value="UniProtKB-KW"/>
</dbReference>
<protein>
    <submittedName>
        <fullName evidence="9">Putative cytochrome C biogenesis protein</fullName>
    </submittedName>
</protein>
<evidence type="ECO:0000259" key="8">
    <source>
        <dbReference type="Pfam" id="PF03918"/>
    </source>
</evidence>
<dbReference type="GO" id="GO:0046872">
    <property type="term" value="F:metal ion binding"/>
    <property type="evidence" value="ECO:0007669"/>
    <property type="project" value="UniProtKB-KW"/>
</dbReference>
<evidence type="ECO:0000256" key="5">
    <source>
        <dbReference type="ARBA" id="ARBA00022748"/>
    </source>
</evidence>
<dbReference type="InterPro" id="IPR005616">
    <property type="entry name" value="CcmH/CycL/Ccl2/NrfF_N"/>
</dbReference>
<dbReference type="GO" id="GO:0005886">
    <property type="term" value="C:plasma membrane"/>
    <property type="evidence" value="ECO:0007669"/>
    <property type="project" value="TreeGrafter"/>
</dbReference>
<keyword evidence="7" id="KW-1133">Transmembrane helix</keyword>
<dbReference type="InterPro" id="IPR051263">
    <property type="entry name" value="C-type_cytochrome_biogenesis"/>
</dbReference>
<name>B3TA18_9ZZZZ</name>
<evidence type="ECO:0000256" key="4">
    <source>
        <dbReference type="ARBA" id="ARBA00022729"/>
    </source>
</evidence>
<dbReference type="Gene3D" id="1.10.8.640">
    <property type="entry name" value="Cytochrome C biogenesis protein"/>
    <property type="match status" value="1"/>
</dbReference>
<dbReference type="PANTHER" id="PTHR47870:SF1">
    <property type="entry name" value="CYTOCHROME C-TYPE BIOGENESIS PROTEIN CCMH"/>
    <property type="match status" value="1"/>
</dbReference>
<evidence type="ECO:0000256" key="2">
    <source>
        <dbReference type="ARBA" id="ARBA00022617"/>
    </source>
</evidence>
<proteinExistence type="inferred from homology"/>
<dbReference type="InterPro" id="IPR038297">
    <property type="entry name" value="CcmH/CycL/NrfF/Ccl2_sf"/>
</dbReference>
<keyword evidence="7" id="KW-0812">Transmembrane</keyword>
<evidence type="ECO:0000313" key="9">
    <source>
        <dbReference type="EMBL" id="ABZ09427.1"/>
    </source>
</evidence>
<keyword evidence="3" id="KW-0479">Metal-binding</keyword>
<accession>B3TA18</accession>
<evidence type="ECO:0000256" key="3">
    <source>
        <dbReference type="ARBA" id="ARBA00022723"/>
    </source>
</evidence>
<evidence type="ECO:0000256" key="7">
    <source>
        <dbReference type="SAM" id="Phobius"/>
    </source>
</evidence>
<feature type="transmembrane region" description="Helical" evidence="7">
    <location>
        <begin position="123"/>
        <end position="144"/>
    </location>
</feature>
<dbReference type="CDD" id="cd16378">
    <property type="entry name" value="CcmH_N"/>
    <property type="match status" value="1"/>
</dbReference>
<dbReference type="PANTHER" id="PTHR47870">
    <property type="entry name" value="CYTOCHROME C-TYPE BIOGENESIS PROTEIN CCMH"/>
    <property type="match status" value="1"/>
</dbReference>
<organism evidence="9">
    <name type="scientific">uncultured marine microorganism HF4000_APKG8C21</name>
    <dbReference type="NCBI Taxonomy" id="455553"/>
    <lineage>
        <taxon>unclassified sequences</taxon>
        <taxon>environmental samples</taxon>
    </lineage>
</organism>
<evidence type="ECO:0000256" key="1">
    <source>
        <dbReference type="ARBA" id="ARBA00010342"/>
    </source>
</evidence>
<dbReference type="AlphaFoldDB" id="B3TA18"/>
<keyword evidence="4" id="KW-0732">Signal</keyword>
<keyword evidence="5" id="KW-0201">Cytochrome c-type biogenesis</keyword>
<sequence>MCSRGPRIAATRGSIRDSGGIPSLVWIAAAAALALAALATACGSVEDVPPLERRAQELNKAIMCPVCPGESIDQSQNPLASQMRNIVAEKLEQGWTEDQIKDFFVERYGPSVLLEPPRNGFNLLVWVLPPVGGLGAIIAAFMVLRMMRRVPVPQSQETGAVQLSDDERDEYFRRVEAVLENDVLGRLAERGEEAPGPEAEGVA</sequence>
<feature type="domain" description="CcmH/CycL/Ccl2/NrfF N-terminal" evidence="8">
    <location>
        <begin position="29"/>
        <end position="169"/>
    </location>
</feature>
<gene>
    <name evidence="9" type="ORF">ALOHA_HF4000APKG8C21ctg1g15</name>
</gene>
<comment type="similarity">
    <text evidence="1">Belongs to the CcmH/CycL/Ccl2/NrfF family.</text>
</comment>
<feature type="transmembrane region" description="Helical" evidence="7">
    <location>
        <begin position="21"/>
        <end position="41"/>
    </location>
</feature>
<keyword evidence="7" id="KW-0472">Membrane</keyword>